<dbReference type="Gene3D" id="1.10.8.430">
    <property type="entry name" value="Helical domain of apoptotic protease-activating factors"/>
    <property type="match status" value="1"/>
</dbReference>
<dbReference type="GO" id="GO:0043531">
    <property type="term" value="F:ADP binding"/>
    <property type="evidence" value="ECO:0007669"/>
    <property type="project" value="InterPro"/>
</dbReference>
<dbReference type="AlphaFoldDB" id="A0A816J5Y5"/>
<feature type="region of interest" description="Disordered" evidence="8">
    <location>
        <begin position="1144"/>
        <end position="1180"/>
    </location>
</feature>
<dbReference type="FunFam" id="3.80.10.10:FF:000386">
    <property type="entry name" value="Disease resistance protein RPS4"/>
    <property type="match status" value="1"/>
</dbReference>
<keyword evidence="5" id="KW-0611">Plant defense</keyword>
<evidence type="ECO:0000259" key="9">
    <source>
        <dbReference type="PROSITE" id="PS50104"/>
    </source>
</evidence>
<dbReference type="InterPro" id="IPR011713">
    <property type="entry name" value="Leu-rich_rpt_3"/>
</dbReference>
<reference evidence="10" key="1">
    <citation type="submission" date="2021-01" db="EMBL/GenBank/DDBJ databases">
        <authorList>
            <consortium name="Genoscope - CEA"/>
            <person name="William W."/>
        </authorList>
    </citation>
    <scope>NUCLEOTIDE SEQUENCE</scope>
</reference>
<dbReference type="InterPro" id="IPR027417">
    <property type="entry name" value="P-loop_NTPase"/>
</dbReference>
<evidence type="ECO:0000256" key="4">
    <source>
        <dbReference type="ARBA" id="ARBA00022801"/>
    </source>
</evidence>
<evidence type="ECO:0000256" key="5">
    <source>
        <dbReference type="ARBA" id="ARBA00022821"/>
    </source>
</evidence>
<evidence type="ECO:0000256" key="1">
    <source>
        <dbReference type="ARBA" id="ARBA00011982"/>
    </source>
</evidence>
<dbReference type="Pfam" id="PF20160">
    <property type="entry name" value="C-JID"/>
    <property type="match status" value="1"/>
</dbReference>
<evidence type="ECO:0000313" key="10">
    <source>
        <dbReference type="EMBL" id="CAF1733066.1"/>
    </source>
</evidence>
<dbReference type="InterPro" id="IPR058546">
    <property type="entry name" value="RPS4B/Roq1-like_LRR"/>
</dbReference>
<dbReference type="Gene3D" id="3.40.50.300">
    <property type="entry name" value="P-loop containing nucleotide triphosphate hydrolases"/>
    <property type="match status" value="1"/>
</dbReference>
<dbReference type="GO" id="GO:0061809">
    <property type="term" value="F:NAD+ nucleosidase activity, cyclic ADP-ribose generating"/>
    <property type="evidence" value="ECO:0007669"/>
    <property type="project" value="UniProtKB-EC"/>
</dbReference>
<evidence type="ECO:0000256" key="8">
    <source>
        <dbReference type="SAM" id="MobiDB-lite"/>
    </source>
</evidence>
<dbReference type="InterPro" id="IPR044974">
    <property type="entry name" value="Disease_R_plants"/>
</dbReference>
<dbReference type="InterPro" id="IPR032675">
    <property type="entry name" value="LRR_dom_sf"/>
</dbReference>
<dbReference type="InterPro" id="IPR042197">
    <property type="entry name" value="Apaf_helical"/>
</dbReference>
<sequence>MATSTSSNPVHQPPQHKVFLNFRGADLRLNFISHLVGALQMEGINYFIDEDEMRGEKLEKLFKTIEESSIAIVVISSKYTESEWCLNELAKIKECDYRHLECVEEERMRVFPVFYKVTVASVKDKKGNFRDYLTKLSSDRKETWENALDFVTSRLGQTVDEKSCEGTAIKAIVKAVMRLLDDISTKRADGRGGTQKKLLTEKGAEDRTCSDTSSLYGMETRTKQLEDKLELQPKVTRIVGVVGMPGIGKTTLAKKVLEKQRQRCKFMYTVYLGEICKKSKLLPLNRLHEDLLLELYNWKNNGNEKQQMNSNFSLDKFKAGLSKKKIFVVLDDVSDKKQLDAILENREWICEGSKIVIITRSESAVKGIVNDTFFVPGLSHIDALKLFNYHAFSSADYCGDPGLRKLAEEFVDYTRGHPLALKVLGGELHLKDKAYWESKRAMLTQGLSNIIQDGLRVPYDDLSEHHKNVFLDIACFFRFGDENHVKSLLDSSLHDDDIKVLADKFLINICAGRLEMNDMFYTLAMGLLSQASAENTKSGCRLFNHGDIVGVLNTKAQATKVRGIFFDVSQVTKNVMLDSDTFASMGDLRYLKFYNSRCPKVCESECTVNFPDGVEFTLQEIRYLHWLKFPSEKFPQEFDPRNLIDLKLPYSKMEQIWDGDKDASKLKWLDMNNSCKLRTLTGLSQARNLQTLNLEGCTELKAVHEEVQNMDSLVFLNLRGCTSLESLPEMNLIALKTLILSGCSRFEEFHIVGKNLEELYLDGTVIKGLPSTIGDLQSLVLLKLNDCVHLSSLPDTVGNLKALEKLILSGCSKLETLPKFQTALKTLLFDRTGIYFPQQLPCGSFLLSSVRHLCLSRNIFKSLPSEISLLYHLKWLNLKYCKELSSVPVLPPNLELLDAHGCISLEKVADPSPLWLGETKHVHSTFNFSNCNKLDQVAENSIETYVRRKIQLMSNAVALYDEGFFLDVSIRICYPGWQLPVWFSHRMVGSVLKAELPRHWSDGGITGIALCAVVSFANSQTQNSRLSVRCTGEFTEKNRSRIRFNCILGGCNEHDSDKPMEIVSSHVFIGYMSWSHINKCNGETDNRNDCVATEASVKVQVIDGTRQVTNCEVLKCGFSLIYASTEADHGLSPKKSSGVISATNDVIHGDTGSNTQSEESYDAASSRKDSEISEERGSETDYDAVKWLYLQ</sequence>
<feature type="domain" description="TIR" evidence="9">
    <location>
        <begin position="14"/>
        <end position="180"/>
    </location>
</feature>
<proteinExistence type="predicted"/>
<evidence type="ECO:0000256" key="2">
    <source>
        <dbReference type="ARBA" id="ARBA00022614"/>
    </source>
</evidence>
<dbReference type="GO" id="GO:0006952">
    <property type="term" value="P:defense response"/>
    <property type="evidence" value="ECO:0007669"/>
    <property type="project" value="UniProtKB-KW"/>
</dbReference>
<gene>
    <name evidence="10" type="ORF">DARMORV10_C09P27580.1</name>
</gene>
<dbReference type="SUPFAM" id="SSF52058">
    <property type="entry name" value="L domain-like"/>
    <property type="match status" value="1"/>
</dbReference>
<dbReference type="SMART" id="SM00255">
    <property type="entry name" value="TIR"/>
    <property type="match status" value="1"/>
</dbReference>
<evidence type="ECO:0000256" key="6">
    <source>
        <dbReference type="ARBA" id="ARBA00023027"/>
    </source>
</evidence>
<dbReference type="SUPFAM" id="SSF52540">
    <property type="entry name" value="P-loop containing nucleoside triphosphate hydrolases"/>
    <property type="match status" value="1"/>
</dbReference>
<keyword evidence="2" id="KW-0433">Leucine-rich repeat</keyword>
<dbReference type="GO" id="GO:0007165">
    <property type="term" value="P:signal transduction"/>
    <property type="evidence" value="ECO:0007669"/>
    <property type="project" value="InterPro"/>
</dbReference>
<dbReference type="Proteomes" id="UP001295469">
    <property type="component" value="Chromosome C09"/>
</dbReference>
<dbReference type="PROSITE" id="PS50104">
    <property type="entry name" value="TIR"/>
    <property type="match status" value="1"/>
</dbReference>
<accession>A0A816J5Y5</accession>
<dbReference type="Pfam" id="PF01582">
    <property type="entry name" value="TIR"/>
    <property type="match status" value="1"/>
</dbReference>
<dbReference type="Gene3D" id="3.80.10.10">
    <property type="entry name" value="Ribonuclease Inhibitor"/>
    <property type="match status" value="2"/>
</dbReference>
<dbReference type="InterPro" id="IPR035897">
    <property type="entry name" value="Toll_tir_struct_dom_sf"/>
</dbReference>
<keyword evidence="4" id="KW-0378">Hydrolase</keyword>
<dbReference type="PRINTS" id="PR00364">
    <property type="entry name" value="DISEASERSIST"/>
</dbReference>
<evidence type="ECO:0000256" key="7">
    <source>
        <dbReference type="ARBA" id="ARBA00047304"/>
    </source>
</evidence>
<protein>
    <recommendedName>
        <fullName evidence="1">ADP-ribosyl cyclase/cyclic ADP-ribose hydrolase</fullName>
        <ecNumber evidence="1">3.2.2.6</ecNumber>
    </recommendedName>
</protein>
<dbReference type="Pfam" id="PF00931">
    <property type="entry name" value="NB-ARC"/>
    <property type="match status" value="1"/>
</dbReference>
<dbReference type="EMBL" id="HG994373">
    <property type="protein sequence ID" value="CAF1733066.1"/>
    <property type="molecule type" value="Genomic_DNA"/>
</dbReference>
<dbReference type="Gene3D" id="3.40.50.10140">
    <property type="entry name" value="Toll/interleukin-1 receptor homology (TIR) domain"/>
    <property type="match status" value="1"/>
</dbReference>
<dbReference type="InterPro" id="IPR000157">
    <property type="entry name" value="TIR_dom"/>
</dbReference>
<dbReference type="InterPro" id="IPR002182">
    <property type="entry name" value="NB-ARC"/>
</dbReference>
<name>A0A816J5Y5_BRANA</name>
<dbReference type="Pfam" id="PF07725">
    <property type="entry name" value="LRR_3"/>
    <property type="match status" value="1"/>
</dbReference>
<keyword evidence="6" id="KW-0520">NAD</keyword>
<feature type="compositionally biased region" description="Basic and acidic residues" evidence="8">
    <location>
        <begin position="1165"/>
        <end position="1179"/>
    </location>
</feature>
<comment type="catalytic activity">
    <reaction evidence="7">
        <text>NAD(+) + H2O = ADP-D-ribose + nicotinamide + H(+)</text>
        <dbReference type="Rhea" id="RHEA:16301"/>
        <dbReference type="ChEBI" id="CHEBI:15377"/>
        <dbReference type="ChEBI" id="CHEBI:15378"/>
        <dbReference type="ChEBI" id="CHEBI:17154"/>
        <dbReference type="ChEBI" id="CHEBI:57540"/>
        <dbReference type="ChEBI" id="CHEBI:57967"/>
        <dbReference type="EC" id="3.2.2.6"/>
    </reaction>
    <physiologicalReaction direction="left-to-right" evidence="7">
        <dbReference type="Rhea" id="RHEA:16302"/>
    </physiologicalReaction>
</comment>
<evidence type="ECO:0000256" key="3">
    <source>
        <dbReference type="ARBA" id="ARBA00022737"/>
    </source>
</evidence>
<dbReference type="InterPro" id="IPR036390">
    <property type="entry name" value="WH_DNA-bd_sf"/>
</dbReference>
<dbReference type="FunFam" id="3.40.50.10140:FF:000007">
    <property type="entry name" value="Disease resistance protein (TIR-NBS-LRR class)"/>
    <property type="match status" value="1"/>
</dbReference>
<organism evidence="10">
    <name type="scientific">Brassica napus</name>
    <name type="common">Rape</name>
    <dbReference type="NCBI Taxonomy" id="3708"/>
    <lineage>
        <taxon>Eukaryota</taxon>
        <taxon>Viridiplantae</taxon>
        <taxon>Streptophyta</taxon>
        <taxon>Embryophyta</taxon>
        <taxon>Tracheophyta</taxon>
        <taxon>Spermatophyta</taxon>
        <taxon>Magnoliopsida</taxon>
        <taxon>eudicotyledons</taxon>
        <taxon>Gunneridae</taxon>
        <taxon>Pentapetalae</taxon>
        <taxon>rosids</taxon>
        <taxon>malvids</taxon>
        <taxon>Brassicales</taxon>
        <taxon>Brassicaceae</taxon>
        <taxon>Brassiceae</taxon>
        <taxon>Brassica</taxon>
    </lineage>
</organism>
<dbReference type="PANTHER" id="PTHR11017:SF344">
    <property type="entry name" value="ADP-RIBOSYL CYCLASE_CYCLIC ADP-RIBOSE HYDROLASE"/>
    <property type="match status" value="1"/>
</dbReference>
<keyword evidence="3" id="KW-0677">Repeat</keyword>
<dbReference type="Pfam" id="PF23286">
    <property type="entry name" value="LRR_13"/>
    <property type="match status" value="1"/>
</dbReference>
<dbReference type="EC" id="3.2.2.6" evidence="1"/>
<dbReference type="PANTHER" id="PTHR11017">
    <property type="entry name" value="LEUCINE-RICH REPEAT-CONTAINING PROTEIN"/>
    <property type="match status" value="1"/>
</dbReference>
<dbReference type="SUPFAM" id="SSF52200">
    <property type="entry name" value="Toll/Interleukin receptor TIR domain"/>
    <property type="match status" value="1"/>
</dbReference>
<dbReference type="SUPFAM" id="SSF46785">
    <property type="entry name" value="Winged helix' DNA-binding domain"/>
    <property type="match status" value="1"/>
</dbReference>
<dbReference type="InterPro" id="IPR045344">
    <property type="entry name" value="C-JID"/>
</dbReference>